<proteinExistence type="predicted"/>
<name>A0A2M7QBT1_9BACT</name>
<dbReference type="InterPro" id="IPR025275">
    <property type="entry name" value="DUF4015"/>
</dbReference>
<evidence type="ECO:0000256" key="1">
    <source>
        <dbReference type="SAM" id="Phobius"/>
    </source>
</evidence>
<keyword evidence="1" id="KW-0472">Membrane</keyword>
<sequence>MKKSTKGSAETEAEVSSWRKYCRRIGLQRNVKYGLAIAVVLSLPFVYLLSREMTVESYDPLPSEGHYLSAAARSFVGPGDGLPIGHVDTPPFVRGIYVSAATAGYSQRFDQLIEMVDRTDLNAMVIDVKDGNGALSFEPESDALKPFMARRPELGHLKDFTAPLKEKGIYLIARIFVFQDPTLAEARPELAIARTTGGLWRDYRGIPWLDSASKEVWKYNVAVAREVYWGGFDEVQFDYIRFPSDGDLSTMSYPVWDRTESKSQVMAGFFSYIDKELRVMVGLPISVDLFGLTMWQHEFDMNIGQKLSDALPHFNFISPMVYPSHYPPGFNGYPNPADRPYDVVYLNLVRGQELRQQLTDERSGQADLGSFRPWIQDFDLGAVYTPALVQAQMRASEDGGVSGWLLWNARNVYTVEALGTGEQDN</sequence>
<comment type="caution">
    <text evidence="3">The sequence shown here is derived from an EMBL/GenBank/DDBJ whole genome shotgun (WGS) entry which is preliminary data.</text>
</comment>
<dbReference type="Pfam" id="PF13200">
    <property type="entry name" value="DUF4015"/>
    <property type="match status" value="1"/>
</dbReference>
<organism evidence="3 4">
    <name type="scientific">Candidatus Uhrbacteria bacterium CG_4_10_14_0_8_um_filter_58_22</name>
    <dbReference type="NCBI Taxonomy" id="1975029"/>
    <lineage>
        <taxon>Bacteria</taxon>
        <taxon>Candidatus Uhriibacteriota</taxon>
    </lineage>
</organism>
<protein>
    <recommendedName>
        <fullName evidence="2">DUF4015 domain-containing protein</fullName>
    </recommendedName>
</protein>
<feature type="transmembrane region" description="Helical" evidence="1">
    <location>
        <begin position="33"/>
        <end position="50"/>
    </location>
</feature>
<accession>A0A2M7QBT1</accession>
<dbReference type="Gene3D" id="3.20.20.80">
    <property type="entry name" value="Glycosidases"/>
    <property type="match status" value="1"/>
</dbReference>
<dbReference type="AlphaFoldDB" id="A0A2M7QBT1"/>
<gene>
    <name evidence="3" type="ORF">COY93_00930</name>
</gene>
<dbReference type="Proteomes" id="UP000230973">
    <property type="component" value="Unassembled WGS sequence"/>
</dbReference>
<keyword evidence="1" id="KW-0812">Transmembrane</keyword>
<keyword evidence="1" id="KW-1133">Transmembrane helix</keyword>
<evidence type="ECO:0000313" key="4">
    <source>
        <dbReference type="Proteomes" id="UP000230973"/>
    </source>
</evidence>
<evidence type="ECO:0000259" key="2">
    <source>
        <dbReference type="Pfam" id="PF13200"/>
    </source>
</evidence>
<evidence type="ECO:0000313" key="3">
    <source>
        <dbReference type="EMBL" id="PIY63231.1"/>
    </source>
</evidence>
<feature type="domain" description="DUF4015" evidence="2">
    <location>
        <begin position="95"/>
        <end position="413"/>
    </location>
</feature>
<dbReference type="EMBL" id="PFLC01000011">
    <property type="protein sequence ID" value="PIY63231.1"/>
    <property type="molecule type" value="Genomic_DNA"/>
</dbReference>
<reference evidence="4" key="1">
    <citation type="submission" date="2017-09" db="EMBL/GenBank/DDBJ databases">
        <title>Depth-based differentiation of microbial function through sediment-hosted aquifers and enrichment of novel symbionts in the deep terrestrial subsurface.</title>
        <authorList>
            <person name="Probst A.J."/>
            <person name="Ladd B."/>
            <person name="Jarett J.K."/>
            <person name="Geller-Mcgrath D.E."/>
            <person name="Sieber C.M.K."/>
            <person name="Emerson J.B."/>
            <person name="Anantharaman K."/>
            <person name="Thomas B.C."/>
            <person name="Malmstrom R."/>
            <person name="Stieglmeier M."/>
            <person name="Klingl A."/>
            <person name="Woyke T."/>
            <person name="Ryan C.M."/>
            <person name="Banfield J.F."/>
        </authorList>
    </citation>
    <scope>NUCLEOTIDE SEQUENCE [LARGE SCALE GENOMIC DNA]</scope>
</reference>